<feature type="transmembrane region" description="Helical" evidence="12">
    <location>
        <begin position="318"/>
        <end position="338"/>
    </location>
</feature>
<evidence type="ECO:0000256" key="8">
    <source>
        <dbReference type="ARBA" id="ARBA00023133"/>
    </source>
</evidence>
<dbReference type="Proteomes" id="UP001497453">
    <property type="component" value="Chromosome 9"/>
</dbReference>
<dbReference type="HAMAP" id="MF_00154">
    <property type="entry name" value="CyoE_CtaB"/>
    <property type="match status" value="1"/>
</dbReference>
<feature type="transmembrane region" description="Helical" evidence="12">
    <location>
        <begin position="222"/>
        <end position="244"/>
    </location>
</feature>
<dbReference type="PANTHER" id="PTHR43448">
    <property type="entry name" value="PROTOHEME IX FARNESYLTRANSFERASE, MITOCHONDRIAL"/>
    <property type="match status" value="1"/>
</dbReference>
<keyword evidence="7 11" id="KW-0496">Mitochondrion</keyword>
<evidence type="ECO:0000256" key="7">
    <source>
        <dbReference type="ARBA" id="ARBA00023128"/>
    </source>
</evidence>
<dbReference type="InterPro" id="IPR044878">
    <property type="entry name" value="UbiA_sf"/>
</dbReference>
<dbReference type="InterPro" id="IPR006369">
    <property type="entry name" value="Protohaem_IX_farnesylTrfase"/>
</dbReference>
<evidence type="ECO:0000256" key="3">
    <source>
        <dbReference type="ARBA" id="ARBA00022679"/>
    </source>
</evidence>
<evidence type="ECO:0000313" key="14">
    <source>
        <dbReference type="Proteomes" id="UP001497453"/>
    </source>
</evidence>
<dbReference type="InterPro" id="IPR016315">
    <property type="entry name" value="Protohaem_IX_farnesylTrfase_mt"/>
</dbReference>
<evidence type="ECO:0000256" key="5">
    <source>
        <dbReference type="ARBA" id="ARBA00022946"/>
    </source>
</evidence>
<dbReference type="EC" id="2.5.1.-" evidence="11"/>
<feature type="transmembrane region" description="Helical" evidence="12">
    <location>
        <begin position="376"/>
        <end position="394"/>
    </location>
</feature>
<dbReference type="EMBL" id="OZ037952">
    <property type="protein sequence ID" value="CAL1715741.1"/>
    <property type="molecule type" value="Genomic_DNA"/>
</dbReference>
<keyword evidence="6 12" id="KW-1133">Transmembrane helix</keyword>
<comment type="similarity">
    <text evidence="11">Belongs to the ubiA prenyltransferase family.</text>
</comment>
<evidence type="ECO:0000256" key="4">
    <source>
        <dbReference type="ARBA" id="ARBA00022692"/>
    </source>
</evidence>
<dbReference type="PANTHER" id="PTHR43448:SF2">
    <property type="entry name" value="PROTOHEME IX FARNESYLTRANSFERASE, MITOCHONDRIAL"/>
    <property type="match status" value="1"/>
</dbReference>
<dbReference type="InterPro" id="IPR000537">
    <property type="entry name" value="UbiA_prenyltransferase"/>
</dbReference>
<accession>A0ABP1E6P1</accession>
<proteinExistence type="inferred from homology"/>
<dbReference type="InterPro" id="IPR030470">
    <property type="entry name" value="UbiA_prenylTrfase_CS"/>
</dbReference>
<gene>
    <name evidence="13" type="ORF">GFSPODELE1_LOCUS10407</name>
</gene>
<reference evidence="14" key="1">
    <citation type="submission" date="2024-04" db="EMBL/GenBank/DDBJ databases">
        <authorList>
            <person name="Shaw F."/>
            <person name="Minotto A."/>
        </authorList>
    </citation>
    <scope>NUCLEOTIDE SEQUENCE [LARGE SCALE GENOMIC DNA]</scope>
</reference>
<comment type="function">
    <text evidence="11">Converts protoheme IX and farnesyl diphosphate to heme O.</text>
</comment>
<evidence type="ECO:0000256" key="2">
    <source>
        <dbReference type="ARBA" id="ARBA00016335"/>
    </source>
</evidence>
<feature type="transmembrane region" description="Helical" evidence="12">
    <location>
        <begin position="194"/>
        <end position="213"/>
    </location>
</feature>
<dbReference type="Gene3D" id="1.10.357.140">
    <property type="entry name" value="UbiA prenyltransferase"/>
    <property type="match status" value="1"/>
</dbReference>
<sequence length="415" mass="45408">MYTVCRYVCQSCLRTAAPLARRSHSTLVSPKSLTFSSFFFHNGYWNTPSKAPTPLPVPSNRRRIAQALPVGSASIANYKPTESLTPRRLLKVYAQLSKSRLTTLVVLTAMSGVALSPLPATVPVLLATALGTTLCSASANTLNQIQEVPLDAQMTRTRNRPLVRRAISPVHAAGFALVTGVAGPAILWTMVNPVTAILGVANIALYAGAYTYLKRTSIVNTWVGAVVGAIPPLMGWTACGGHLLPSSSYPIHTFLPSFLSDVPIDLAWIDNPLAAFALFMLLYSWQFPHFNALSHLLRGSYAQAGYHMLSTLSPSKNALVSLRHSLLLIPICSVLVPLSGLTTWAFALTSLVPNVVCTQAAWTFWRSTGEKEARKLFYHCLWYLPVILGLMMFHKQGVDWLSWVGWKQDEERESA</sequence>
<dbReference type="CDD" id="cd13957">
    <property type="entry name" value="PT_UbiA_Cox10"/>
    <property type="match status" value="1"/>
</dbReference>
<organism evidence="13 14">
    <name type="scientific">Somion occarium</name>
    <dbReference type="NCBI Taxonomy" id="3059160"/>
    <lineage>
        <taxon>Eukaryota</taxon>
        <taxon>Fungi</taxon>
        <taxon>Dikarya</taxon>
        <taxon>Basidiomycota</taxon>
        <taxon>Agaricomycotina</taxon>
        <taxon>Agaricomycetes</taxon>
        <taxon>Polyporales</taxon>
        <taxon>Cerrenaceae</taxon>
        <taxon>Somion</taxon>
    </lineage>
</organism>
<protein>
    <recommendedName>
        <fullName evidence="2 11">Protoheme IX farnesyltransferase, mitochondrial</fullName>
        <ecNumber evidence="11">2.5.1.-</ecNumber>
    </recommendedName>
    <alternativeName>
        <fullName evidence="10 11">Heme O synthase</fullName>
    </alternativeName>
</protein>
<keyword evidence="4 12" id="KW-0812">Transmembrane</keyword>
<evidence type="ECO:0000313" key="13">
    <source>
        <dbReference type="EMBL" id="CAL1715741.1"/>
    </source>
</evidence>
<name>A0ABP1E6P1_9APHY</name>
<evidence type="ECO:0000256" key="6">
    <source>
        <dbReference type="ARBA" id="ARBA00022989"/>
    </source>
</evidence>
<dbReference type="PIRSF" id="PIRSF001773">
    <property type="entry name" value="COX10"/>
    <property type="match status" value="1"/>
</dbReference>
<dbReference type="PROSITE" id="PS00943">
    <property type="entry name" value="UBIA"/>
    <property type="match status" value="1"/>
</dbReference>
<evidence type="ECO:0000256" key="12">
    <source>
        <dbReference type="SAM" id="Phobius"/>
    </source>
</evidence>
<comment type="subcellular location">
    <subcellularLocation>
        <location evidence="1">Mitochondrion membrane</location>
        <topology evidence="1">Multi-pass membrane protein</topology>
    </subcellularLocation>
</comment>
<evidence type="ECO:0000256" key="10">
    <source>
        <dbReference type="ARBA" id="ARBA00030253"/>
    </source>
</evidence>
<evidence type="ECO:0000256" key="1">
    <source>
        <dbReference type="ARBA" id="ARBA00004225"/>
    </source>
</evidence>
<feature type="transmembrane region" description="Helical" evidence="12">
    <location>
        <begin position="166"/>
        <end position="188"/>
    </location>
</feature>
<keyword evidence="3 11" id="KW-0808">Transferase</keyword>
<dbReference type="Pfam" id="PF01040">
    <property type="entry name" value="UbiA"/>
    <property type="match status" value="1"/>
</dbReference>
<keyword evidence="5" id="KW-0809">Transit peptide</keyword>
<keyword evidence="8 11" id="KW-0350">Heme biosynthesis</keyword>
<evidence type="ECO:0000256" key="9">
    <source>
        <dbReference type="ARBA" id="ARBA00023136"/>
    </source>
</evidence>
<keyword evidence="14" id="KW-1185">Reference proteome</keyword>
<keyword evidence="9 11" id="KW-0472">Membrane</keyword>
<evidence type="ECO:0000256" key="11">
    <source>
        <dbReference type="PIRNR" id="PIRNR001773"/>
    </source>
</evidence>